<dbReference type="AlphaFoldDB" id="A0A1R2CW58"/>
<keyword evidence="4" id="KW-0548">Nucleotidyltransferase</keyword>
<dbReference type="GO" id="GO:0106274">
    <property type="term" value="F:NAD+-protein-arginine ADP-ribosyltransferase activity"/>
    <property type="evidence" value="ECO:0007669"/>
    <property type="project" value="UniProtKB-EC"/>
</dbReference>
<evidence type="ECO:0000313" key="7">
    <source>
        <dbReference type="EMBL" id="OMJ93244.1"/>
    </source>
</evidence>
<evidence type="ECO:0000256" key="1">
    <source>
        <dbReference type="ARBA" id="ARBA00009558"/>
    </source>
</evidence>
<dbReference type="EC" id="2.4.2.31" evidence="6"/>
<evidence type="ECO:0000256" key="5">
    <source>
        <dbReference type="ARBA" id="ARBA00047597"/>
    </source>
</evidence>
<keyword evidence="6" id="KW-0521">NADP</keyword>
<dbReference type="EMBL" id="MPUH01000046">
    <property type="protein sequence ID" value="OMJ93244.1"/>
    <property type="molecule type" value="Genomic_DNA"/>
</dbReference>
<proteinExistence type="inferred from homology"/>
<comment type="caution">
    <text evidence="7">The sequence shown here is derived from an EMBL/GenBank/DDBJ whole genome shotgun (WGS) entry which is preliminary data.</text>
</comment>
<dbReference type="OrthoDB" id="423533at2759"/>
<evidence type="ECO:0000256" key="4">
    <source>
        <dbReference type="ARBA" id="ARBA00022695"/>
    </source>
</evidence>
<keyword evidence="8" id="KW-1185">Reference proteome</keyword>
<dbReference type="Gene3D" id="3.90.176.10">
    <property type="entry name" value="Toxin ADP-ribosyltransferase, Chain A, domain 1"/>
    <property type="match status" value="1"/>
</dbReference>
<evidence type="ECO:0000256" key="3">
    <source>
        <dbReference type="ARBA" id="ARBA00022679"/>
    </source>
</evidence>
<evidence type="ECO:0000313" key="8">
    <source>
        <dbReference type="Proteomes" id="UP000187209"/>
    </source>
</evidence>
<name>A0A1R2CW58_9CILI</name>
<keyword evidence="3 6" id="KW-0808">Transferase</keyword>
<dbReference type="GO" id="GO:0016779">
    <property type="term" value="F:nucleotidyltransferase activity"/>
    <property type="evidence" value="ECO:0007669"/>
    <property type="project" value="UniProtKB-KW"/>
</dbReference>
<evidence type="ECO:0000256" key="6">
    <source>
        <dbReference type="RuleBase" id="RU361228"/>
    </source>
</evidence>
<gene>
    <name evidence="7" type="ORF">SteCoe_3822</name>
</gene>
<accession>A0A1R2CW58</accession>
<comment type="catalytic activity">
    <reaction evidence="5 6">
        <text>L-arginyl-[protein] + NAD(+) = N(omega)-(ADP-D-ribosyl)-L-arginyl-[protein] + nicotinamide + H(+)</text>
        <dbReference type="Rhea" id="RHEA:19149"/>
        <dbReference type="Rhea" id="RHEA-COMP:10532"/>
        <dbReference type="Rhea" id="RHEA-COMP:15087"/>
        <dbReference type="ChEBI" id="CHEBI:15378"/>
        <dbReference type="ChEBI" id="CHEBI:17154"/>
        <dbReference type="ChEBI" id="CHEBI:29965"/>
        <dbReference type="ChEBI" id="CHEBI:57540"/>
        <dbReference type="ChEBI" id="CHEBI:142554"/>
        <dbReference type="EC" id="2.4.2.31"/>
    </reaction>
</comment>
<comment type="similarity">
    <text evidence="1 6">Belongs to the Arg-specific ADP-ribosyltransferase family.</text>
</comment>
<sequence length="458" mass="52879">MSTDKHTGPSIKIKSFQSSPGFNSLKQRIMELENTVLSQYDRLNHELFYVKCGQVKEEYKSILNEVNDDKSEVIIEHMEWPIDDKYFNYVSERWLQTFFETEVELSELRESIQNVSNQTTDVFNETPDGSNETPDGSLEELITSASTLWEELGISQEQAKKYTLALNFYTGFSSECSNQLLLSEINHAFIGSLDSAIIRKEYHLINSYIIKALITLPSYWGYCNRCCNVNESNLIDYVPGNSVVWIRFSSSKLGLKPANFAMNRNTQFVIYSLTGKHIKSFSKFKAEDEILFMPYTQFLVCKRVQENNKVIIYLRQIELGIGIKNILWVDDRIFEPNWENKSHMDTVVRRNKEIKFIPKSSTQTAIAYLKSIWGKKFLNDKQSQLRIVTDMNRPNEDNPNEAGAVFIKMARELGFLVPIMIFTSSLSYAKKTVKKHQIDSSNILITASEKLAIQFMMS</sequence>
<keyword evidence="2 6" id="KW-0328">Glycosyltransferase</keyword>
<dbReference type="Pfam" id="PF01129">
    <property type="entry name" value="ART"/>
    <property type="match status" value="1"/>
</dbReference>
<reference evidence="7 8" key="1">
    <citation type="submission" date="2016-11" db="EMBL/GenBank/DDBJ databases">
        <title>The macronuclear genome of Stentor coeruleus: a giant cell with tiny introns.</title>
        <authorList>
            <person name="Slabodnick M."/>
            <person name="Ruby J.G."/>
            <person name="Reiff S.B."/>
            <person name="Swart E.C."/>
            <person name="Gosai S."/>
            <person name="Prabakaran S."/>
            <person name="Witkowska E."/>
            <person name="Larue G.E."/>
            <person name="Fisher S."/>
            <person name="Freeman R.M."/>
            <person name="Gunawardena J."/>
            <person name="Chu W."/>
            <person name="Stover N.A."/>
            <person name="Gregory B.D."/>
            <person name="Nowacki M."/>
            <person name="Derisi J."/>
            <person name="Roy S.W."/>
            <person name="Marshall W.F."/>
            <person name="Sood P."/>
        </authorList>
    </citation>
    <scope>NUCLEOTIDE SEQUENCE [LARGE SCALE GENOMIC DNA]</scope>
    <source>
        <strain evidence="7">WM001</strain>
    </source>
</reference>
<keyword evidence="6" id="KW-0520">NAD</keyword>
<organism evidence="7 8">
    <name type="scientific">Stentor coeruleus</name>
    <dbReference type="NCBI Taxonomy" id="5963"/>
    <lineage>
        <taxon>Eukaryota</taxon>
        <taxon>Sar</taxon>
        <taxon>Alveolata</taxon>
        <taxon>Ciliophora</taxon>
        <taxon>Postciliodesmatophora</taxon>
        <taxon>Heterotrichea</taxon>
        <taxon>Heterotrichida</taxon>
        <taxon>Stentoridae</taxon>
        <taxon>Stentor</taxon>
    </lineage>
</organism>
<dbReference type="InterPro" id="IPR000768">
    <property type="entry name" value="ART"/>
</dbReference>
<dbReference type="SUPFAM" id="SSF56399">
    <property type="entry name" value="ADP-ribosylation"/>
    <property type="match status" value="1"/>
</dbReference>
<protein>
    <recommendedName>
        <fullName evidence="6">NAD(P)(+)--arginine ADP-ribosyltransferase</fullName>
        <ecNumber evidence="6">2.4.2.31</ecNumber>
    </recommendedName>
    <alternativeName>
        <fullName evidence="6">Mono(ADP-ribosyl)transferase</fullName>
    </alternativeName>
</protein>
<dbReference type="Proteomes" id="UP000187209">
    <property type="component" value="Unassembled WGS sequence"/>
</dbReference>
<evidence type="ECO:0000256" key="2">
    <source>
        <dbReference type="ARBA" id="ARBA00022676"/>
    </source>
</evidence>